<dbReference type="AlphaFoldDB" id="A0A7X5TUE9"/>
<comment type="similarity">
    <text evidence="1">Belongs to the Gfo/Idh/MocA family.</text>
</comment>
<dbReference type="Pfam" id="PF01408">
    <property type="entry name" value="GFO_IDH_MocA"/>
    <property type="match status" value="1"/>
</dbReference>
<dbReference type="Gene3D" id="3.30.360.10">
    <property type="entry name" value="Dihydrodipicolinate Reductase, domain 2"/>
    <property type="match status" value="1"/>
</dbReference>
<feature type="domain" description="Gfo/Idh/MocA-like oxidoreductase C-terminal" evidence="3">
    <location>
        <begin position="134"/>
        <end position="351"/>
    </location>
</feature>
<reference evidence="4 5" key="1">
    <citation type="submission" date="2020-02" db="EMBL/GenBank/DDBJ databases">
        <title>Sequencing the genomes of 1000 actinobacteria strains.</title>
        <authorList>
            <person name="Klenk H.-P."/>
        </authorList>
    </citation>
    <scope>NUCLEOTIDE SEQUENCE [LARGE SCALE GENOMIC DNA]</scope>
    <source>
        <strain evidence="4 5">DSM 27960</strain>
    </source>
</reference>
<dbReference type="GO" id="GO:0000166">
    <property type="term" value="F:nucleotide binding"/>
    <property type="evidence" value="ECO:0007669"/>
    <property type="project" value="InterPro"/>
</dbReference>
<keyword evidence="5" id="KW-1185">Reference proteome</keyword>
<evidence type="ECO:0000256" key="1">
    <source>
        <dbReference type="ARBA" id="ARBA00010928"/>
    </source>
</evidence>
<dbReference type="PANTHER" id="PTHR43249">
    <property type="entry name" value="UDP-N-ACETYL-2-AMINO-2-DEOXY-D-GLUCURONATE OXIDASE"/>
    <property type="match status" value="1"/>
</dbReference>
<dbReference type="Proteomes" id="UP000541033">
    <property type="component" value="Unassembled WGS sequence"/>
</dbReference>
<proteinExistence type="inferred from homology"/>
<organism evidence="4 5">
    <name type="scientific">Lysinibacter cavernae</name>
    <dbReference type="NCBI Taxonomy" id="1640652"/>
    <lineage>
        <taxon>Bacteria</taxon>
        <taxon>Bacillati</taxon>
        <taxon>Actinomycetota</taxon>
        <taxon>Actinomycetes</taxon>
        <taxon>Micrococcales</taxon>
        <taxon>Microbacteriaceae</taxon>
        <taxon>Lysinibacter</taxon>
    </lineage>
</organism>
<comment type="caution">
    <text evidence="4">The sequence shown here is derived from an EMBL/GenBank/DDBJ whole genome shotgun (WGS) entry which is preliminary data.</text>
</comment>
<dbReference type="PANTHER" id="PTHR43249:SF1">
    <property type="entry name" value="D-GLUCOSIDE 3-DEHYDROGENASE"/>
    <property type="match status" value="1"/>
</dbReference>
<evidence type="ECO:0000259" key="2">
    <source>
        <dbReference type="Pfam" id="PF01408"/>
    </source>
</evidence>
<dbReference type="EMBL" id="JAAMOX010000001">
    <property type="protein sequence ID" value="NIH53512.1"/>
    <property type="molecule type" value="Genomic_DNA"/>
</dbReference>
<dbReference type="InterPro" id="IPR036291">
    <property type="entry name" value="NAD(P)-bd_dom_sf"/>
</dbReference>
<dbReference type="Pfam" id="PF02894">
    <property type="entry name" value="GFO_IDH_MocA_C"/>
    <property type="match status" value="1"/>
</dbReference>
<dbReference type="SUPFAM" id="SSF55347">
    <property type="entry name" value="Glyceraldehyde-3-phosphate dehydrogenase-like, C-terminal domain"/>
    <property type="match status" value="1"/>
</dbReference>
<evidence type="ECO:0000313" key="5">
    <source>
        <dbReference type="Proteomes" id="UP000541033"/>
    </source>
</evidence>
<gene>
    <name evidence="4" type="ORF">FHX76_001380</name>
</gene>
<dbReference type="InterPro" id="IPR004104">
    <property type="entry name" value="Gfo/Idh/MocA-like_OxRdtase_C"/>
</dbReference>
<dbReference type="InterPro" id="IPR052515">
    <property type="entry name" value="Gfo/Idh/MocA_Oxidoreductase"/>
</dbReference>
<dbReference type="PROSITE" id="PS51257">
    <property type="entry name" value="PROKAR_LIPOPROTEIN"/>
    <property type="match status" value="1"/>
</dbReference>
<protein>
    <submittedName>
        <fullName evidence="4">Putative dehydrogenase</fullName>
    </submittedName>
</protein>
<dbReference type="InterPro" id="IPR000683">
    <property type="entry name" value="Gfo/Idh/MocA-like_OxRdtase_N"/>
</dbReference>
<dbReference type="RefSeq" id="WP_208402458.1">
    <property type="nucleotide sequence ID" value="NZ_JAAMOX010000001.1"/>
</dbReference>
<dbReference type="Gene3D" id="3.40.50.720">
    <property type="entry name" value="NAD(P)-binding Rossmann-like Domain"/>
    <property type="match status" value="1"/>
</dbReference>
<sequence length="365" mass="38236">MMTLRLGIVGCGNIAANHAIALAQTPGAVVVGCCDSNLARAQEFAAAHNIPHAVATTDELFALGLNAVTVCTPHPVHEEVVVAAASAGLHVLCEKPIAVDLAAADRMIAAADTAGVTFGVLFQRRFWPAAQRIRAAIDDGRIGQPILGEVTVQLFRETEYYSADAWRGSWLTDGGGVLMTQAVHQIDLLQWFLGEPVSVSGFIATQKFGAHIETEDSAVATVRFASGAIASINASTVSNLNLGNRVSVTGTSGAVASLTEFPEGNEAVNDVWTVEGETEFTQVYNAHTRANIPLSQINGQLTPFHTLQIQDFVSAIKEGREPAVTGRDARASLAIIAAVYESARTGTVIALTPSPAPLAESSISA</sequence>
<evidence type="ECO:0000259" key="3">
    <source>
        <dbReference type="Pfam" id="PF02894"/>
    </source>
</evidence>
<feature type="domain" description="Gfo/Idh/MocA-like oxidoreductase N-terminal" evidence="2">
    <location>
        <begin position="5"/>
        <end position="120"/>
    </location>
</feature>
<name>A0A7X5TUE9_9MICO</name>
<accession>A0A7X5TUE9</accession>
<dbReference type="SUPFAM" id="SSF51735">
    <property type="entry name" value="NAD(P)-binding Rossmann-fold domains"/>
    <property type="match status" value="1"/>
</dbReference>
<evidence type="ECO:0000313" key="4">
    <source>
        <dbReference type="EMBL" id="NIH53512.1"/>
    </source>
</evidence>